<organism evidence="1 2">
    <name type="scientific">Teichococcus vastitatis</name>
    <dbReference type="NCBI Taxonomy" id="2307076"/>
    <lineage>
        <taxon>Bacteria</taxon>
        <taxon>Pseudomonadati</taxon>
        <taxon>Pseudomonadota</taxon>
        <taxon>Alphaproteobacteria</taxon>
        <taxon>Acetobacterales</taxon>
        <taxon>Roseomonadaceae</taxon>
        <taxon>Roseomonas</taxon>
    </lineage>
</organism>
<evidence type="ECO:0000313" key="1">
    <source>
        <dbReference type="EMBL" id="MCI0755755.1"/>
    </source>
</evidence>
<dbReference type="Proteomes" id="UP001201985">
    <property type="component" value="Unassembled WGS sequence"/>
</dbReference>
<dbReference type="RefSeq" id="WP_241793610.1">
    <property type="nucleotide sequence ID" value="NZ_JALBUU010000052.1"/>
</dbReference>
<dbReference type="EMBL" id="JALBUU010000052">
    <property type="protein sequence ID" value="MCI0755755.1"/>
    <property type="molecule type" value="Genomic_DNA"/>
</dbReference>
<name>A0ABS9WA46_9PROT</name>
<comment type="caution">
    <text evidence="1">The sequence shown here is derived from an EMBL/GenBank/DDBJ whole genome shotgun (WGS) entry which is preliminary data.</text>
</comment>
<protein>
    <recommendedName>
        <fullName evidence="3">Helix-turn-helix domain-containing protein</fullName>
    </recommendedName>
</protein>
<sequence length="247" mass="27210">MLKNQGTAPSAELLAHVGALVAGTPRELHQKRLAEEYLAGGLDIADTLPALYALHARWDAGREPRAPQLRNTAREPRSTGRYVPHISLDPVTHLRGCALATLLLVRSLADQAGRLVTLTASLATQLGYTRRAVQYAYHELRAAGYLEHRYDARQGVVVLELQEAVLPAAEAVQARREERRVPTSSIGWREAWKRRVQALNALAQRGVRNAVRPLNGTSIQEGHAGLLMHHLTSIAQMPTCDGALKWR</sequence>
<evidence type="ECO:0008006" key="3">
    <source>
        <dbReference type="Google" id="ProtNLM"/>
    </source>
</evidence>
<evidence type="ECO:0000313" key="2">
    <source>
        <dbReference type="Proteomes" id="UP001201985"/>
    </source>
</evidence>
<gene>
    <name evidence="1" type="ORF">MON41_18970</name>
</gene>
<proteinExistence type="predicted"/>
<keyword evidence="2" id="KW-1185">Reference proteome</keyword>
<accession>A0ABS9WA46</accession>
<reference evidence="1 2" key="1">
    <citation type="submission" date="2022-03" db="EMBL/GenBank/DDBJ databases">
        <title>Complete genome analysis of Roseomonas KG 17.1 : a prolific producer of plant growth promoters.</title>
        <authorList>
            <person name="Saadouli I."/>
            <person name="Najjari A."/>
            <person name="Mosbah A."/>
            <person name="Ouzari H.I."/>
        </authorList>
    </citation>
    <scope>NUCLEOTIDE SEQUENCE [LARGE SCALE GENOMIC DNA]</scope>
    <source>
        <strain evidence="1 2">KG17-1</strain>
    </source>
</reference>